<evidence type="ECO:0000256" key="3">
    <source>
        <dbReference type="ARBA" id="ARBA00004964"/>
    </source>
</evidence>
<dbReference type="EMBL" id="CP013251">
    <property type="protein sequence ID" value="AMO55332.1"/>
    <property type="molecule type" value="Genomic_DNA"/>
</dbReference>
<evidence type="ECO:0000256" key="1">
    <source>
        <dbReference type="ARBA" id="ARBA00000826"/>
    </source>
</evidence>
<dbReference type="GO" id="GO:0003844">
    <property type="term" value="F:1,4-alpha-glucan branching enzyme activity"/>
    <property type="evidence" value="ECO:0007669"/>
    <property type="project" value="UniProtKB-UniRule"/>
</dbReference>
<dbReference type="Gene3D" id="2.60.40.1180">
    <property type="entry name" value="Golgi alpha-mannosidase II"/>
    <property type="match status" value="1"/>
</dbReference>
<evidence type="ECO:0000256" key="11">
    <source>
        <dbReference type="PIRSR" id="PIRSR000463-1"/>
    </source>
</evidence>
<dbReference type="SUPFAM" id="SSF81296">
    <property type="entry name" value="E set domains"/>
    <property type="match status" value="2"/>
</dbReference>
<dbReference type="InterPro" id="IPR013783">
    <property type="entry name" value="Ig-like_fold"/>
</dbReference>
<dbReference type="InterPro" id="IPR054169">
    <property type="entry name" value="GlgB_N"/>
</dbReference>
<evidence type="ECO:0000313" key="14">
    <source>
        <dbReference type="Proteomes" id="UP000071065"/>
    </source>
</evidence>
<evidence type="ECO:0000313" key="13">
    <source>
        <dbReference type="EMBL" id="AMO55332.1"/>
    </source>
</evidence>
<dbReference type="SMART" id="SM00642">
    <property type="entry name" value="Aamy"/>
    <property type="match status" value="1"/>
</dbReference>
<feature type="domain" description="Glycosyl hydrolase family 13 catalytic" evidence="12">
    <location>
        <begin position="252"/>
        <end position="629"/>
    </location>
</feature>
<comment type="subunit">
    <text evidence="10">Monomer.</text>
</comment>
<keyword evidence="9 10" id="KW-0119">Carbohydrate metabolism</keyword>
<dbReference type="CDD" id="cd11322">
    <property type="entry name" value="AmyAc_Glg_BE"/>
    <property type="match status" value="1"/>
</dbReference>
<dbReference type="FunFam" id="2.60.40.1180:FF:000002">
    <property type="entry name" value="1,4-alpha-glucan branching enzyme GlgB"/>
    <property type="match status" value="1"/>
</dbReference>
<dbReference type="Pfam" id="PF02806">
    <property type="entry name" value="Alpha-amylase_C"/>
    <property type="match status" value="1"/>
</dbReference>
<evidence type="ECO:0000256" key="9">
    <source>
        <dbReference type="ARBA" id="ARBA00023277"/>
    </source>
</evidence>
<keyword evidence="6 10" id="KW-0328">Glycosyltransferase</keyword>
<dbReference type="FunFam" id="3.20.20.80:FF:000003">
    <property type="entry name" value="1,4-alpha-glucan branching enzyme GlgB"/>
    <property type="match status" value="1"/>
</dbReference>
<dbReference type="InterPro" id="IPR004193">
    <property type="entry name" value="Glyco_hydro_13_N"/>
</dbReference>
<evidence type="ECO:0000256" key="8">
    <source>
        <dbReference type="ARBA" id="ARBA00023056"/>
    </source>
</evidence>
<dbReference type="InterPro" id="IPR013780">
    <property type="entry name" value="Glyco_hydro_b"/>
</dbReference>
<dbReference type="InterPro" id="IPR006047">
    <property type="entry name" value="GH13_cat_dom"/>
</dbReference>
<keyword evidence="5 10" id="KW-0321">Glycogen metabolism</keyword>
<dbReference type="OrthoDB" id="9800174at2"/>
<dbReference type="NCBIfam" id="TIGR01515">
    <property type="entry name" value="branching_enzym"/>
    <property type="match status" value="1"/>
</dbReference>
<comment type="similarity">
    <text evidence="4 10">Belongs to the glycosyl hydrolase 13 family. GlgB subfamily.</text>
</comment>
<keyword evidence="8 10" id="KW-0320">Glycogen biosynthesis</keyword>
<dbReference type="InterPro" id="IPR006407">
    <property type="entry name" value="GlgB"/>
</dbReference>
<dbReference type="EC" id="2.4.1.18" evidence="10"/>
<dbReference type="InterPro" id="IPR037439">
    <property type="entry name" value="Branching_enzy"/>
</dbReference>
<dbReference type="STRING" id="570277.EZMO1_1134"/>
<comment type="function">
    <text evidence="2 10">Catalyzes the formation of the alpha-1,6-glucosidic linkages in glycogen by scission of a 1,4-alpha-linked oligosaccharide from growing alpha-1,4-glucan chains and the subsequent attachment of the oligosaccharide to the alpha-1,6 position.</text>
</comment>
<evidence type="ECO:0000256" key="5">
    <source>
        <dbReference type="ARBA" id="ARBA00022600"/>
    </source>
</evidence>
<dbReference type="SUPFAM" id="SSF51445">
    <property type="entry name" value="(Trans)glycosidases"/>
    <property type="match status" value="1"/>
</dbReference>
<evidence type="ECO:0000256" key="10">
    <source>
        <dbReference type="HAMAP-Rule" id="MF_00685"/>
    </source>
</evidence>
<dbReference type="InterPro" id="IPR014756">
    <property type="entry name" value="Ig_E-set"/>
</dbReference>
<evidence type="ECO:0000259" key="12">
    <source>
        <dbReference type="SMART" id="SM00642"/>
    </source>
</evidence>
<dbReference type="Proteomes" id="UP000071065">
    <property type="component" value="Chromosome"/>
</dbReference>
<dbReference type="PATRIC" id="fig|570277.3.peg.1237"/>
<dbReference type="KEGG" id="emp:EZMO1_1134"/>
<accession>A0A142B9A6</accession>
<keyword evidence="7 10" id="KW-0808">Transferase</keyword>
<dbReference type="GO" id="GO:0043169">
    <property type="term" value="F:cation binding"/>
    <property type="evidence" value="ECO:0007669"/>
    <property type="project" value="InterPro"/>
</dbReference>
<dbReference type="SUPFAM" id="SSF51011">
    <property type="entry name" value="Glycosyl hydrolase domain"/>
    <property type="match status" value="1"/>
</dbReference>
<protein>
    <recommendedName>
        <fullName evidence="10">1,4-alpha-glucan branching enzyme GlgB</fullName>
        <ecNumber evidence="10">2.4.1.18</ecNumber>
    </recommendedName>
    <alternativeName>
        <fullName evidence="10">1,4-alpha-D-glucan:1,4-alpha-D-glucan 6-glucosyl-transferase</fullName>
    </alternativeName>
    <alternativeName>
        <fullName evidence="10">Alpha-(1-&gt;4)-glucan branching enzyme</fullName>
    </alternativeName>
    <alternativeName>
        <fullName evidence="10">Glycogen branching enzyme</fullName>
        <shortName evidence="10">BE</shortName>
    </alternativeName>
</protein>
<dbReference type="GO" id="GO:0004553">
    <property type="term" value="F:hydrolase activity, hydrolyzing O-glycosyl compounds"/>
    <property type="evidence" value="ECO:0007669"/>
    <property type="project" value="InterPro"/>
</dbReference>
<organism evidence="13 14">
    <name type="scientific">Endozoicomonas montiporae CL-33</name>
    <dbReference type="NCBI Taxonomy" id="570277"/>
    <lineage>
        <taxon>Bacteria</taxon>
        <taxon>Pseudomonadati</taxon>
        <taxon>Pseudomonadota</taxon>
        <taxon>Gammaproteobacteria</taxon>
        <taxon>Oceanospirillales</taxon>
        <taxon>Endozoicomonadaceae</taxon>
        <taxon>Endozoicomonas</taxon>
    </lineage>
</organism>
<dbReference type="HAMAP" id="MF_00685">
    <property type="entry name" value="GlgB"/>
    <property type="match status" value="1"/>
</dbReference>
<evidence type="ECO:0000256" key="2">
    <source>
        <dbReference type="ARBA" id="ARBA00002953"/>
    </source>
</evidence>
<dbReference type="AlphaFoldDB" id="A0A142B9A6"/>
<dbReference type="Gene3D" id="3.20.20.80">
    <property type="entry name" value="Glycosidases"/>
    <property type="match status" value="1"/>
</dbReference>
<dbReference type="PANTHER" id="PTHR43651:SF3">
    <property type="entry name" value="1,4-ALPHA-GLUCAN-BRANCHING ENZYME"/>
    <property type="match status" value="1"/>
</dbReference>
<dbReference type="NCBIfam" id="NF008967">
    <property type="entry name" value="PRK12313.1"/>
    <property type="match status" value="1"/>
</dbReference>
<evidence type="ECO:0000256" key="6">
    <source>
        <dbReference type="ARBA" id="ARBA00022676"/>
    </source>
</evidence>
<comment type="pathway">
    <text evidence="3 10">Glycan biosynthesis; glycogen biosynthesis.</text>
</comment>
<proteinExistence type="inferred from homology"/>
<dbReference type="CDD" id="cd02855">
    <property type="entry name" value="E_set_GBE_prok_N"/>
    <property type="match status" value="1"/>
</dbReference>
<dbReference type="Pfam" id="PF02922">
    <property type="entry name" value="CBM_48"/>
    <property type="match status" value="1"/>
</dbReference>
<dbReference type="Pfam" id="PF00128">
    <property type="entry name" value="Alpha-amylase"/>
    <property type="match status" value="1"/>
</dbReference>
<dbReference type="GO" id="GO:0005978">
    <property type="term" value="P:glycogen biosynthetic process"/>
    <property type="evidence" value="ECO:0007669"/>
    <property type="project" value="UniProtKB-UniRule"/>
</dbReference>
<reference evidence="13 14" key="1">
    <citation type="journal article" date="2016" name="Front. Microbiol.">
        <title>Genomic Insight into the Host-Endosymbiont Relationship of Endozoicomonas montiporae CL-33(T) with its Coral Host.</title>
        <authorList>
            <person name="Ding J.-Y."/>
            <person name="Shiu J.-H."/>
            <person name="Chen W.-M."/>
            <person name="Chiang Y.-R."/>
            <person name="Tang S.-L."/>
        </authorList>
    </citation>
    <scope>NUCLEOTIDE SEQUENCE [LARGE SCALE GENOMIC DNA]</scope>
    <source>
        <strain evidence="13 14">CL-33</strain>
    </source>
</reference>
<dbReference type="PIRSF" id="PIRSF000463">
    <property type="entry name" value="GlgB"/>
    <property type="match status" value="1"/>
</dbReference>
<sequence length="727" mass="83142">MTADINPKAISGILDRAQVSCPFDYLGIQPHDSGKGLVVRFWNPNAVSATLIQLPRKTVISTMKCLSPGLFEWHLPRRKKAFNYVIKAVMSDGRQEEIVDPYQFGEYVLKQHDIEPSALYRHLGAHLHEHAVSASVSISGTLFKVYAPNARSVSVVGSFNDWDGRIHPMASADDGIWRLFIPGVEEQALYKFELHDQQGNLLPLKADPFGRYSEQYPGLASIVDRPQRYQWRDDDWLKHRTQMHSKPMSVYEVHPGSWKRHSDGRPLSYRELAEQLIPYVRKMGFTHIELMPVNEHPYFESWGYQPVGLFAPTSRYGSPDDFKFFVDRCHQAGIGVILDWVPAHFPEDKHGLARFDGTALYEYEDTSRGFHPDWHTLIYNFGSGWVQDFLISSALFWLDEFHIDGLRVDAVASMLYLDYSRQAGEWKPNRYGGNEHLEAVTFLQRLNTLAGRYFPDCMTIAEESTSWGGVSRPVNEGGLGFGFKWNMGWMHDSLEYMQRLPEHRCYHHTELSFSMVYAYSENFVLSLSHDEVVHGKGTILDRMPGDAWQKMANLRAYYGLMFAHPGKKLLFMGNELASTSEWDVNSSLQWSLLEQKEHAGIQTLVKDLNVVYRSVPALYELDHSRDGFRWLIIDDHAQSVYAWLRRDKAGNPVVVICNMTPVVRNHYRVGVPESKGWCELINTDDLRYGGSGVGDDQYNSEMVPSHGYKQSFSLTLPPLSTLILQGI</sequence>
<dbReference type="Gene3D" id="2.60.40.10">
    <property type="entry name" value="Immunoglobulins"/>
    <property type="match status" value="2"/>
</dbReference>
<feature type="active site" description="Nucleophile" evidence="10 11">
    <location>
        <position position="409"/>
    </location>
</feature>
<comment type="catalytic activity">
    <reaction evidence="1 10">
        <text>Transfers a segment of a (1-&gt;4)-alpha-D-glucan chain to a primary hydroxy group in a similar glucan chain.</text>
        <dbReference type="EC" id="2.4.1.18"/>
    </reaction>
</comment>
<dbReference type="InterPro" id="IPR017853">
    <property type="entry name" value="GH"/>
</dbReference>
<dbReference type="RefSeq" id="WP_051789787.1">
    <property type="nucleotide sequence ID" value="NZ_CP013251.1"/>
</dbReference>
<dbReference type="NCBIfam" id="NF003811">
    <property type="entry name" value="PRK05402.1"/>
    <property type="match status" value="1"/>
</dbReference>
<evidence type="ECO:0000256" key="4">
    <source>
        <dbReference type="ARBA" id="ARBA00009000"/>
    </source>
</evidence>
<dbReference type="InterPro" id="IPR006048">
    <property type="entry name" value="A-amylase/branching_C"/>
</dbReference>
<name>A0A142B9A6_9GAMM</name>
<dbReference type="Pfam" id="PF22019">
    <property type="entry name" value="GlgB_N"/>
    <property type="match status" value="1"/>
</dbReference>
<dbReference type="GO" id="GO:0005829">
    <property type="term" value="C:cytosol"/>
    <property type="evidence" value="ECO:0007669"/>
    <property type="project" value="TreeGrafter"/>
</dbReference>
<dbReference type="InterPro" id="IPR044143">
    <property type="entry name" value="GlgB_N_E_set_prok"/>
</dbReference>
<feature type="active site" description="Proton donor" evidence="10 11">
    <location>
        <position position="462"/>
    </location>
</feature>
<evidence type="ECO:0000256" key="7">
    <source>
        <dbReference type="ARBA" id="ARBA00022679"/>
    </source>
</evidence>
<dbReference type="PANTHER" id="PTHR43651">
    <property type="entry name" value="1,4-ALPHA-GLUCAN-BRANCHING ENZYME"/>
    <property type="match status" value="1"/>
</dbReference>
<gene>
    <name evidence="13" type="primary">glgB1</name>
    <name evidence="10" type="synonym">glgB</name>
    <name evidence="13" type="ORF">EZMO1_1134</name>
</gene>
<dbReference type="UniPathway" id="UPA00164"/>